<reference evidence="1" key="1">
    <citation type="submission" date="2021-06" db="EMBL/GenBank/DDBJ databases">
        <authorList>
            <person name="Kallberg Y."/>
            <person name="Tangrot J."/>
            <person name="Rosling A."/>
        </authorList>
    </citation>
    <scope>NUCLEOTIDE SEQUENCE</scope>
    <source>
        <strain evidence="1">MT106</strain>
    </source>
</reference>
<organism evidence="1 2">
    <name type="scientific">Ambispora gerdemannii</name>
    <dbReference type="NCBI Taxonomy" id="144530"/>
    <lineage>
        <taxon>Eukaryota</taxon>
        <taxon>Fungi</taxon>
        <taxon>Fungi incertae sedis</taxon>
        <taxon>Mucoromycota</taxon>
        <taxon>Glomeromycotina</taxon>
        <taxon>Glomeromycetes</taxon>
        <taxon>Archaeosporales</taxon>
        <taxon>Ambisporaceae</taxon>
        <taxon>Ambispora</taxon>
    </lineage>
</organism>
<dbReference type="Proteomes" id="UP000789831">
    <property type="component" value="Unassembled WGS sequence"/>
</dbReference>
<protein>
    <submittedName>
        <fullName evidence="1">5188_t:CDS:1</fullName>
    </submittedName>
</protein>
<name>A0A9N9F883_9GLOM</name>
<accession>A0A9N9F883</accession>
<sequence length="121" mass="14268">MGCILGKITKDHLRKSRFACLWEYTINDEPPPNWWRWRFCSNRWCVGLLDNNAPDVEFLSQMRPRLRCVDYDDEISVFGVTQHPISGKYLLVIEPTFLLLRRYLYAPAQPKNSSKFCPLSL</sequence>
<dbReference type="AlphaFoldDB" id="A0A9N9F883"/>
<comment type="caution">
    <text evidence="1">The sequence shown here is derived from an EMBL/GenBank/DDBJ whole genome shotgun (WGS) entry which is preliminary data.</text>
</comment>
<proteinExistence type="predicted"/>
<keyword evidence="2" id="KW-1185">Reference proteome</keyword>
<gene>
    <name evidence="1" type="ORF">AGERDE_LOCUS4998</name>
</gene>
<evidence type="ECO:0000313" key="2">
    <source>
        <dbReference type="Proteomes" id="UP000789831"/>
    </source>
</evidence>
<evidence type="ECO:0000313" key="1">
    <source>
        <dbReference type="EMBL" id="CAG8516261.1"/>
    </source>
</evidence>
<dbReference type="EMBL" id="CAJVPL010000630">
    <property type="protein sequence ID" value="CAG8516261.1"/>
    <property type="molecule type" value="Genomic_DNA"/>
</dbReference>